<evidence type="ECO:0000256" key="1">
    <source>
        <dbReference type="ARBA" id="ARBA00009437"/>
    </source>
</evidence>
<feature type="domain" description="HTH lysR-type" evidence="5">
    <location>
        <begin position="1"/>
        <end position="60"/>
    </location>
</feature>
<dbReference type="SUPFAM" id="SSF46785">
    <property type="entry name" value="Winged helix' DNA-binding domain"/>
    <property type="match status" value="1"/>
</dbReference>
<dbReference type="EMBL" id="JAAGBB010000024">
    <property type="protein sequence ID" value="MBR0666530.1"/>
    <property type="molecule type" value="Genomic_DNA"/>
</dbReference>
<dbReference type="Pfam" id="PF03466">
    <property type="entry name" value="LysR_substrate"/>
    <property type="match status" value="1"/>
</dbReference>
<dbReference type="Proteomes" id="UP001196870">
    <property type="component" value="Unassembled WGS sequence"/>
</dbReference>
<dbReference type="InterPro" id="IPR036390">
    <property type="entry name" value="WH_DNA-bd_sf"/>
</dbReference>
<dbReference type="InterPro" id="IPR036388">
    <property type="entry name" value="WH-like_DNA-bd_sf"/>
</dbReference>
<proteinExistence type="inferred from homology"/>
<keyword evidence="3" id="KW-0238">DNA-binding</keyword>
<name>A0ABS5F1T7_9PROT</name>
<dbReference type="SUPFAM" id="SSF53850">
    <property type="entry name" value="Periplasmic binding protein-like II"/>
    <property type="match status" value="1"/>
</dbReference>
<gene>
    <name evidence="6" type="ORF">GXW71_19385</name>
</gene>
<sequence>MTPDLLLVEAVLAVVDTGSFRAAAEALGRSQPTVSQQVARLEAELGVTLLLRRRDRCVPTPDGALFLPGARRALEAARQAVAAVRGRPLAIGAASNPGIYLLPARLARAAMPTVLRLGSNPETVARLLAGEVDIAFLEWWEDRPGYEVVRWREEEMVVIVPPGHHWAGLPCLPAAALAEEPMIGGEPGTGTGRLLAGLLGAAAGSLRVARQLGSTDAVKRAVAAGLGISVVMRAAVQDEVAAGSLVAVPLEAPGLRRVLLAVLPAEAPQRSPARLFLGAA</sequence>
<dbReference type="InterPro" id="IPR005119">
    <property type="entry name" value="LysR_subst-bd"/>
</dbReference>
<dbReference type="PRINTS" id="PR00039">
    <property type="entry name" value="HTHLYSR"/>
</dbReference>
<comment type="caution">
    <text evidence="6">The sequence shown here is derived from an EMBL/GenBank/DDBJ whole genome shotgun (WGS) entry which is preliminary data.</text>
</comment>
<evidence type="ECO:0000256" key="4">
    <source>
        <dbReference type="ARBA" id="ARBA00023163"/>
    </source>
</evidence>
<organism evidence="6 7">
    <name type="scientific">Plastoroseomonas hellenica</name>
    <dbReference type="NCBI Taxonomy" id="2687306"/>
    <lineage>
        <taxon>Bacteria</taxon>
        <taxon>Pseudomonadati</taxon>
        <taxon>Pseudomonadota</taxon>
        <taxon>Alphaproteobacteria</taxon>
        <taxon>Acetobacterales</taxon>
        <taxon>Acetobacteraceae</taxon>
        <taxon>Plastoroseomonas</taxon>
    </lineage>
</organism>
<comment type="similarity">
    <text evidence="1">Belongs to the LysR transcriptional regulatory family.</text>
</comment>
<accession>A0ABS5F1T7</accession>
<dbReference type="PANTHER" id="PTHR30126:SF39">
    <property type="entry name" value="HTH-TYPE TRANSCRIPTIONAL REGULATOR CYSL"/>
    <property type="match status" value="1"/>
</dbReference>
<dbReference type="Pfam" id="PF00126">
    <property type="entry name" value="HTH_1"/>
    <property type="match status" value="1"/>
</dbReference>
<evidence type="ECO:0000256" key="3">
    <source>
        <dbReference type="ARBA" id="ARBA00023125"/>
    </source>
</evidence>
<dbReference type="PANTHER" id="PTHR30126">
    <property type="entry name" value="HTH-TYPE TRANSCRIPTIONAL REGULATOR"/>
    <property type="match status" value="1"/>
</dbReference>
<evidence type="ECO:0000313" key="6">
    <source>
        <dbReference type="EMBL" id="MBR0666530.1"/>
    </source>
</evidence>
<dbReference type="Gene3D" id="3.40.190.10">
    <property type="entry name" value="Periplasmic binding protein-like II"/>
    <property type="match status" value="2"/>
</dbReference>
<evidence type="ECO:0000259" key="5">
    <source>
        <dbReference type="PROSITE" id="PS50931"/>
    </source>
</evidence>
<dbReference type="Gene3D" id="1.10.10.10">
    <property type="entry name" value="Winged helix-like DNA-binding domain superfamily/Winged helix DNA-binding domain"/>
    <property type="match status" value="1"/>
</dbReference>
<dbReference type="PROSITE" id="PS50931">
    <property type="entry name" value="HTH_LYSR"/>
    <property type="match status" value="1"/>
</dbReference>
<keyword evidence="4" id="KW-0804">Transcription</keyword>
<reference evidence="7" key="1">
    <citation type="journal article" date="2021" name="Syst. Appl. Microbiol.">
        <title>Roseomonas hellenica sp. nov., isolated from roots of wild-growing Alkanna tinctoria.</title>
        <authorList>
            <person name="Rat A."/>
            <person name="Naranjo H.D."/>
            <person name="Lebbe L."/>
            <person name="Cnockaert M."/>
            <person name="Krigas N."/>
            <person name="Grigoriadou K."/>
            <person name="Maloupa E."/>
            <person name="Willems A."/>
        </authorList>
    </citation>
    <scope>NUCLEOTIDE SEQUENCE [LARGE SCALE GENOMIC DNA]</scope>
    <source>
        <strain evidence="7">LMG 31523</strain>
    </source>
</reference>
<keyword evidence="2" id="KW-0805">Transcription regulation</keyword>
<dbReference type="InterPro" id="IPR000847">
    <property type="entry name" value="LysR_HTH_N"/>
</dbReference>
<dbReference type="RefSeq" id="WP_211854214.1">
    <property type="nucleotide sequence ID" value="NZ_JAAGBB010000024.1"/>
</dbReference>
<protein>
    <submittedName>
        <fullName evidence="6">LysR family transcriptional regulator</fullName>
    </submittedName>
</protein>
<keyword evidence="7" id="KW-1185">Reference proteome</keyword>
<evidence type="ECO:0000313" key="7">
    <source>
        <dbReference type="Proteomes" id="UP001196870"/>
    </source>
</evidence>
<evidence type="ECO:0000256" key="2">
    <source>
        <dbReference type="ARBA" id="ARBA00023015"/>
    </source>
</evidence>